<protein>
    <recommendedName>
        <fullName evidence="2">Ice-binding protein C-terminal domain-containing protein</fullName>
    </recommendedName>
</protein>
<accession>A0A246IW06</accession>
<keyword evidence="4" id="KW-1185">Reference proteome</keyword>
<gene>
    <name evidence="3" type="ORF">CDN99_24065</name>
</gene>
<evidence type="ECO:0000313" key="4">
    <source>
        <dbReference type="Proteomes" id="UP000197468"/>
    </source>
</evidence>
<name>A0A246IW06_9BURK</name>
<evidence type="ECO:0000259" key="2">
    <source>
        <dbReference type="Pfam" id="PF07589"/>
    </source>
</evidence>
<keyword evidence="1" id="KW-0732">Signal</keyword>
<dbReference type="EMBL" id="NIOF01000016">
    <property type="protein sequence ID" value="OWQ84374.1"/>
    <property type="molecule type" value="Genomic_DNA"/>
</dbReference>
<feature type="domain" description="Ice-binding protein C-terminal" evidence="2">
    <location>
        <begin position="236"/>
        <end position="259"/>
    </location>
</feature>
<dbReference type="Pfam" id="PF07589">
    <property type="entry name" value="PEP-CTERM"/>
    <property type="match status" value="1"/>
</dbReference>
<organism evidence="3 4">
    <name type="scientific">Roseateles aquatilis</name>
    <dbReference type="NCBI Taxonomy" id="431061"/>
    <lineage>
        <taxon>Bacteria</taxon>
        <taxon>Pseudomonadati</taxon>
        <taxon>Pseudomonadota</taxon>
        <taxon>Betaproteobacteria</taxon>
        <taxon>Burkholderiales</taxon>
        <taxon>Sphaerotilaceae</taxon>
        <taxon>Roseateles</taxon>
    </lineage>
</organism>
<dbReference type="NCBIfam" id="TIGR02595">
    <property type="entry name" value="PEP_CTERM"/>
    <property type="match status" value="1"/>
</dbReference>
<comment type="caution">
    <text evidence="3">The sequence shown here is derived from an EMBL/GenBank/DDBJ whole genome shotgun (WGS) entry which is preliminary data.</text>
</comment>
<feature type="signal peptide" evidence="1">
    <location>
        <begin position="1"/>
        <end position="22"/>
    </location>
</feature>
<dbReference type="RefSeq" id="WP_088387590.1">
    <property type="nucleotide sequence ID" value="NZ_NIOF01000016.1"/>
</dbReference>
<dbReference type="InterPro" id="IPR013424">
    <property type="entry name" value="Ice-binding_C"/>
</dbReference>
<proteinExistence type="predicted"/>
<sequence length="272" mass="27952">MSLHLLIAAAVAACLIGASAQAAPVQATGGIFDGNGYGTRYVGPGGTVPLTNQALGQVVDGGNGAFDAFGFYNAGTSGLSQMRQVDLLSGNVYRFFDTFTNNGVQSISTRLNFFGNLGSDGDELISDDRSGLIVSCEDDGTGVCGYDPVLALVSGNNGLGQASITPDRYNVGFLVNIAPGQSLSLLNFAFLSSDESGPTAQDVALAQSTGLALLQAPRVEGLSSAQLATVANFNMTVPEPSSWALLLTGIVVLGWQKRRRGAGIRPRGLALA</sequence>
<evidence type="ECO:0000256" key="1">
    <source>
        <dbReference type="SAM" id="SignalP"/>
    </source>
</evidence>
<evidence type="ECO:0000313" key="3">
    <source>
        <dbReference type="EMBL" id="OWQ84374.1"/>
    </source>
</evidence>
<feature type="chain" id="PRO_5012851658" description="Ice-binding protein C-terminal domain-containing protein" evidence="1">
    <location>
        <begin position="23"/>
        <end position="272"/>
    </location>
</feature>
<reference evidence="3 4" key="1">
    <citation type="journal article" date="2008" name="Int. J. Syst. Evol. Microbiol.">
        <title>Description of Roseateles aquatilis sp. nov. and Roseateles terrae sp. nov., in the class Betaproteobacteria, and emended description of the genus Roseateles.</title>
        <authorList>
            <person name="Gomila M."/>
            <person name="Bowien B."/>
            <person name="Falsen E."/>
            <person name="Moore E.R."/>
            <person name="Lalucat J."/>
        </authorList>
    </citation>
    <scope>NUCLEOTIDE SEQUENCE [LARGE SCALE GENOMIC DNA]</scope>
    <source>
        <strain evidence="3 4">CCUG 48205</strain>
    </source>
</reference>
<dbReference type="OrthoDB" id="9153510at2"/>
<dbReference type="AlphaFoldDB" id="A0A246IW06"/>
<dbReference type="Proteomes" id="UP000197468">
    <property type="component" value="Unassembled WGS sequence"/>
</dbReference>